<dbReference type="GO" id="GO:0030322">
    <property type="term" value="P:stabilization of membrane potential"/>
    <property type="evidence" value="ECO:0007669"/>
    <property type="project" value="TreeGrafter"/>
</dbReference>
<feature type="transmembrane region" description="Helical" evidence="16">
    <location>
        <begin position="113"/>
        <end position="131"/>
    </location>
</feature>
<comment type="catalytic activity">
    <reaction evidence="12">
        <text>Rb(+)(in) = Rb(+)(out)</text>
        <dbReference type="Rhea" id="RHEA:78547"/>
        <dbReference type="ChEBI" id="CHEBI:49847"/>
    </reaction>
</comment>
<feature type="region of interest" description="Disordered" evidence="15">
    <location>
        <begin position="324"/>
        <end position="414"/>
    </location>
</feature>
<feature type="domain" description="Potassium channel" evidence="17">
    <location>
        <begin position="107"/>
        <end position="165"/>
    </location>
</feature>
<evidence type="ECO:0000256" key="2">
    <source>
        <dbReference type="ARBA" id="ARBA00022448"/>
    </source>
</evidence>
<keyword evidence="4 14" id="KW-0812">Transmembrane</keyword>
<evidence type="ECO:0000256" key="7">
    <source>
        <dbReference type="ARBA" id="ARBA00023065"/>
    </source>
</evidence>
<feature type="compositionally biased region" description="Basic residues" evidence="15">
    <location>
        <begin position="325"/>
        <end position="340"/>
    </location>
</feature>
<feature type="transmembrane region" description="Helical" evidence="16">
    <location>
        <begin position="228"/>
        <end position="246"/>
    </location>
</feature>
<dbReference type="Gene3D" id="1.10.287.70">
    <property type="match status" value="1"/>
</dbReference>
<keyword evidence="8 16" id="KW-0472">Membrane</keyword>
<keyword evidence="9" id="KW-1015">Disulfide bond</keyword>
<evidence type="ECO:0000256" key="12">
    <source>
        <dbReference type="ARBA" id="ARBA00044657"/>
    </source>
</evidence>
<feature type="compositionally biased region" description="Basic and acidic residues" evidence="15">
    <location>
        <begin position="491"/>
        <end position="501"/>
    </location>
</feature>
<comment type="similarity">
    <text evidence="14">Belongs to the two pore domain potassium channel (TC 1.A.1.8) family.</text>
</comment>
<accession>A0A671S6R4</accession>
<evidence type="ECO:0000256" key="11">
    <source>
        <dbReference type="ARBA" id="ARBA00034430"/>
    </source>
</evidence>
<feature type="compositionally biased region" description="Basic residues" evidence="15">
    <location>
        <begin position="456"/>
        <end position="466"/>
    </location>
</feature>
<dbReference type="InterPro" id="IPR003976">
    <property type="entry name" value="2pore_dom_K_chnl_TREK"/>
</dbReference>
<name>A0A671S6R4_9TELE</name>
<evidence type="ECO:0000256" key="3">
    <source>
        <dbReference type="ARBA" id="ARBA00022475"/>
    </source>
</evidence>
<dbReference type="Ensembl" id="ENSSANT00000097459.1">
    <property type="protein sequence ID" value="ENSSANP00000091742.1"/>
    <property type="gene ID" value="ENSSANG00000045304.1"/>
</dbReference>
<keyword evidence="7 14" id="KW-0406">Ion transport</keyword>
<dbReference type="PANTHER" id="PTHR11003">
    <property type="entry name" value="POTASSIUM CHANNEL, SUBFAMILY K"/>
    <property type="match status" value="1"/>
</dbReference>
<evidence type="ECO:0000259" key="17">
    <source>
        <dbReference type="Pfam" id="PF07885"/>
    </source>
</evidence>
<feature type="compositionally biased region" description="Basic and acidic residues" evidence="15">
    <location>
        <begin position="341"/>
        <end position="350"/>
    </location>
</feature>
<evidence type="ECO:0000313" key="18">
    <source>
        <dbReference type="Ensembl" id="ENSSANP00000091742.1"/>
    </source>
</evidence>
<keyword evidence="2 14" id="KW-0813">Transport</keyword>
<feature type="transmembrane region" description="Helical" evidence="16">
    <location>
        <begin position="34"/>
        <end position="55"/>
    </location>
</feature>
<evidence type="ECO:0000256" key="8">
    <source>
        <dbReference type="ARBA" id="ARBA00023136"/>
    </source>
</evidence>
<evidence type="ECO:0000313" key="19">
    <source>
        <dbReference type="Proteomes" id="UP000472260"/>
    </source>
</evidence>
<evidence type="ECO:0000256" key="10">
    <source>
        <dbReference type="ARBA" id="ARBA00023303"/>
    </source>
</evidence>
<feature type="region of interest" description="Disordered" evidence="15">
    <location>
        <begin position="1"/>
        <end position="26"/>
    </location>
</feature>
<keyword evidence="5" id="KW-0630">Potassium</keyword>
<evidence type="ECO:0000256" key="1">
    <source>
        <dbReference type="ARBA" id="ARBA00004651"/>
    </source>
</evidence>
<dbReference type="InterPro" id="IPR003280">
    <property type="entry name" value="2pore_dom_K_chnl"/>
</dbReference>
<evidence type="ECO:0000256" key="4">
    <source>
        <dbReference type="ARBA" id="ARBA00022692"/>
    </source>
</evidence>
<dbReference type="Proteomes" id="UP000472260">
    <property type="component" value="Unassembled WGS sequence"/>
</dbReference>
<reference evidence="18" key="1">
    <citation type="submission" date="2025-08" db="UniProtKB">
        <authorList>
            <consortium name="Ensembl"/>
        </authorList>
    </citation>
    <scope>IDENTIFICATION</scope>
</reference>
<feature type="transmembrane region" description="Helical" evidence="16">
    <location>
        <begin position="261"/>
        <end position="286"/>
    </location>
</feature>
<dbReference type="PRINTS" id="PR01499">
    <property type="entry name" value="TREKCHANNEL"/>
</dbReference>
<proteinExistence type="inferred from homology"/>
<organism evidence="18 19">
    <name type="scientific">Sinocyclocheilus anshuiensis</name>
    <dbReference type="NCBI Taxonomy" id="1608454"/>
    <lineage>
        <taxon>Eukaryota</taxon>
        <taxon>Metazoa</taxon>
        <taxon>Chordata</taxon>
        <taxon>Craniata</taxon>
        <taxon>Vertebrata</taxon>
        <taxon>Euteleostomi</taxon>
        <taxon>Actinopterygii</taxon>
        <taxon>Neopterygii</taxon>
        <taxon>Teleostei</taxon>
        <taxon>Ostariophysi</taxon>
        <taxon>Cypriniformes</taxon>
        <taxon>Cyprinidae</taxon>
        <taxon>Cyprininae</taxon>
        <taxon>Sinocyclocheilus</taxon>
    </lineage>
</organism>
<reference evidence="18" key="2">
    <citation type="submission" date="2025-09" db="UniProtKB">
        <authorList>
            <consortium name="Ensembl"/>
        </authorList>
    </citation>
    <scope>IDENTIFICATION</scope>
</reference>
<dbReference type="PRINTS" id="PR01333">
    <property type="entry name" value="2POREKCHANEL"/>
</dbReference>
<sequence length="501" mass="55937">MRTLLVPKRNDTSSGKDKKRTDSSRRSAMHGSTLIFVLIGVLLYLMMGALVFNALEAPHEESHHDELQATRKEFLGNYTCVDPEHLSKLIDVVAEAISVGVDPNSNTTFSTSWDLASAFFFCGTIVTTIGYGNISPKTTWGQLFCICYTLVGIPLFGFLLAAAGDHLGTSLRNAIAKVEALLWKWKVSPTIVRVITAVLSILLGCVLFIFVPILVFQKVEDWTWLESAYFVVITLTTVGFGDYVAGDGGDAGKDHWYKPLVWFWVLFGLAYFVSILSMIGNWILVLTKKTRAEGLRAHASDWTQNIQNMSVDFNMSGKFEDPFKRTRRKRRHGRHRRHRHNGSEGRAGEDGKEENESESSSYSGSSDESESSSESQSEVTQTDRVPEGVGSDKGKDLVKEEKLHAMAKDPVLSQPLDYLGENLAYIDESSDAVSGKIHLDPLLDVPESNPASTDRPKRRRQRRHLRRDQQKPKTPKTSPNEPENKAPNGDIRQKDPPTPKL</sequence>
<evidence type="ECO:0000256" key="5">
    <source>
        <dbReference type="ARBA" id="ARBA00022958"/>
    </source>
</evidence>
<dbReference type="GO" id="GO:0005886">
    <property type="term" value="C:plasma membrane"/>
    <property type="evidence" value="ECO:0007669"/>
    <property type="project" value="UniProtKB-SubCell"/>
</dbReference>
<dbReference type="GO" id="GO:0022841">
    <property type="term" value="F:potassium ion leak channel activity"/>
    <property type="evidence" value="ECO:0007669"/>
    <property type="project" value="TreeGrafter"/>
</dbReference>
<feature type="transmembrane region" description="Helical" evidence="16">
    <location>
        <begin position="191"/>
        <end position="216"/>
    </location>
</feature>
<comment type="subcellular location">
    <subcellularLocation>
        <location evidence="1">Cell membrane</location>
        <topology evidence="1">Multi-pass membrane protein</topology>
    </subcellularLocation>
</comment>
<evidence type="ECO:0000256" key="9">
    <source>
        <dbReference type="ARBA" id="ARBA00023157"/>
    </source>
</evidence>
<dbReference type="Pfam" id="PF07885">
    <property type="entry name" value="Ion_trans_2"/>
    <property type="match status" value="2"/>
</dbReference>
<comment type="catalytic activity">
    <reaction evidence="13">
        <text>Cs(+)(in) = Cs(+)(out)</text>
        <dbReference type="Rhea" id="RHEA:78555"/>
        <dbReference type="ChEBI" id="CHEBI:49547"/>
    </reaction>
</comment>
<evidence type="ECO:0000256" key="14">
    <source>
        <dbReference type="RuleBase" id="RU003857"/>
    </source>
</evidence>
<gene>
    <name evidence="18" type="primary">LOC107669369</name>
</gene>
<keyword evidence="19" id="KW-1185">Reference proteome</keyword>
<evidence type="ECO:0000256" key="15">
    <source>
        <dbReference type="SAM" id="MobiDB-lite"/>
    </source>
</evidence>
<feature type="compositionally biased region" description="Basic and acidic residues" evidence="15">
    <location>
        <begin position="384"/>
        <end position="407"/>
    </location>
</feature>
<feature type="domain" description="Potassium channel" evidence="17">
    <location>
        <begin position="205"/>
        <end position="283"/>
    </location>
</feature>
<evidence type="ECO:0000256" key="6">
    <source>
        <dbReference type="ARBA" id="ARBA00022989"/>
    </source>
</evidence>
<feature type="compositionally biased region" description="Basic and acidic residues" evidence="15">
    <location>
        <begin position="8"/>
        <end position="25"/>
    </location>
</feature>
<dbReference type="GO" id="GO:0015271">
    <property type="term" value="F:outward rectifier potassium channel activity"/>
    <property type="evidence" value="ECO:0007669"/>
    <property type="project" value="TreeGrafter"/>
</dbReference>
<feature type="compositionally biased region" description="Low complexity" evidence="15">
    <location>
        <begin position="358"/>
        <end position="378"/>
    </location>
</feature>
<dbReference type="PANTHER" id="PTHR11003:SF30">
    <property type="entry name" value="POTASSIUM CHANNEL SUBFAMILY K MEMBER 4"/>
    <property type="match status" value="1"/>
</dbReference>
<dbReference type="SUPFAM" id="SSF81324">
    <property type="entry name" value="Voltage-gated potassium channels"/>
    <property type="match status" value="2"/>
</dbReference>
<keyword evidence="6 16" id="KW-1133">Transmembrane helix</keyword>
<protein>
    <submittedName>
        <fullName evidence="18">Potassium channel subfamily K member 4-like</fullName>
    </submittedName>
</protein>
<feature type="transmembrane region" description="Helical" evidence="16">
    <location>
        <begin position="143"/>
        <end position="163"/>
    </location>
</feature>
<keyword evidence="10 14" id="KW-0407">Ion channel</keyword>
<keyword evidence="3" id="KW-1003">Cell membrane</keyword>
<evidence type="ECO:0000256" key="16">
    <source>
        <dbReference type="SAM" id="Phobius"/>
    </source>
</evidence>
<dbReference type="InterPro" id="IPR013099">
    <property type="entry name" value="K_chnl_dom"/>
</dbReference>
<feature type="region of interest" description="Disordered" evidence="15">
    <location>
        <begin position="437"/>
        <end position="501"/>
    </location>
</feature>
<dbReference type="AlphaFoldDB" id="A0A671S6R4"/>
<evidence type="ECO:0000256" key="13">
    <source>
        <dbReference type="ARBA" id="ARBA00044691"/>
    </source>
</evidence>
<comment type="catalytic activity">
    <reaction evidence="11">
        <text>K(+)(in) = K(+)(out)</text>
        <dbReference type="Rhea" id="RHEA:29463"/>
        <dbReference type="ChEBI" id="CHEBI:29103"/>
    </reaction>
</comment>